<feature type="domain" description="HIT" evidence="4">
    <location>
        <begin position="4"/>
        <end position="111"/>
    </location>
</feature>
<dbReference type="InterPro" id="IPR011146">
    <property type="entry name" value="HIT-like"/>
</dbReference>
<reference evidence="5" key="1">
    <citation type="journal article" date="2021" name="PeerJ">
        <title>Extensive microbial diversity within the chicken gut microbiome revealed by metagenomics and culture.</title>
        <authorList>
            <person name="Gilroy R."/>
            <person name="Ravi A."/>
            <person name="Getino M."/>
            <person name="Pursley I."/>
            <person name="Horton D.L."/>
            <person name="Alikhan N.F."/>
            <person name="Baker D."/>
            <person name="Gharbi K."/>
            <person name="Hall N."/>
            <person name="Watson M."/>
            <person name="Adriaenssens E.M."/>
            <person name="Foster-Nyarko E."/>
            <person name="Jarju S."/>
            <person name="Secka A."/>
            <person name="Antonio M."/>
            <person name="Oren A."/>
            <person name="Chaudhuri R.R."/>
            <person name="La Ragione R."/>
            <person name="Hildebrand F."/>
            <person name="Pallen M.J."/>
        </authorList>
    </citation>
    <scope>NUCLEOTIDE SEQUENCE</scope>
    <source>
        <strain evidence="5">Gambia11-129</strain>
    </source>
</reference>
<dbReference type="Pfam" id="PF01230">
    <property type="entry name" value="HIT"/>
    <property type="match status" value="1"/>
</dbReference>
<dbReference type="GO" id="GO:0047627">
    <property type="term" value="F:adenylylsulfatase activity"/>
    <property type="evidence" value="ECO:0007669"/>
    <property type="project" value="TreeGrafter"/>
</dbReference>
<comment type="caution">
    <text evidence="5">The sequence shown here is derived from an EMBL/GenBank/DDBJ whole genome shotgun (WGS) entry which is preliminary data.</text>
</comment>
<dbReference type="SUPFAM" id="SSF54197">
    <property type="entry name" value="HIT-like"/>
    <property type="match status" value="1"/>
</dbReference>
<dbReference type="GO" id="GO:0009150">
    <property type="term" value="P:purine ribonucleotide metabolic process"/>
    <property type="evidence" value="ECO:0007669"/>
    <property type="project" value="TreeGrafter"/>
</dbReference>
<dbReference type="PRINTS" id="PR00332">
    <property type="entry name" value="HISTRIAD"/>
</dbReference>
<dbReference type="PROSITE" id="PS51084">
    <property type="entry name" value="HIT_2"/>
    <property type="match status" value="1"/>
</dbReference>
<evidence type="ECO:0000256" key="3">
    <source>
        <dbReference type="PROSITE-ProRule" id="PRU00464"/>
    </source>
</evidence>
<dbReference type="Gene3D" id="3.30.428.10">
    <property type="entry name" value="HIT-like"/>
    <property type="match status" value="1"/>
</dbReference>
<dbReference type="PROSITE" id="PS00892">
    <property type="entry name" value="HIT_1"/>
    <property type="match status" value="1"/>
</dbReference>
<gene>
    <name evidence="5" type="ORF">IAB12_04895</name>
</gene>
<evidence type="ECO:0000313" key="6">
    <source>
        <dbReference type="Proteomes" id="UP000823936"/>
    </source>
</evidence>
<dbReference type="AlphaFoldDB" id="A0A9D1PT79"/>
<evidence type="ECO:0000256" key="1">
    <source>
        <dbReference type="PIRSR" id="PIRSR601310-1"/>
    </source>
</evidence>
<dbReference type="InterPro" id="IPR001310">
    <property type="entry name" value="Histidine_triad_HIT"/>
</dbReference>
<dbReference type="InterPro" id="IPR019808">
    <property type="entry name" value="Histidine_triad_CS"/>
</dbReference>
<feature type="short sequence motif" description="Histidine triad motif" evidence="2 3">
    <location>
        <begin position="96"/>
        <end position="100"/>
    </location>
</feature>
<name>A0A9D1PT79_9SPIO</name>
<reference evidence="5" key="2">
    <citation type="submission" date="2021-04" db="EMBL/GenBank/DDBJ databases">
        <authorList>
            <person name="Gilroy R."/>
        </authorList>
    </citation>
    <scope>NUCLEOTIDE SEQUENCE</scope>
    <source>
        <strain evidence="5">Gambia11-129</strain>
    </source>
</reference>
<dbReference type="PANTHER" id="PTHR47670">
    <property type="entry name" value="ADENYLYLSULFATASE HINT3"/>
    <property type="match status" value="1"/>
</dbReference>
<dbReference type="InterPro" id="IPR036265">
    <property type="entry name" value="HIT-like_sf"/>
</dbReference>
<evidence type="ECO:0000256" key="2">
    <source>
        <dbReference type="PIRSR" id="PIRSR601310-3"/>
    </source>
</evidence>
<sequence>MPTVFEMIINGDIPSKKVYEDDAVLAILDINPRAKGHTLVISKKVYPTISEAPEDLIAHMFSVVKKIDSAMRINLKAEGTNVIINNSSASGQEIPHLHIHVIPRKSDDGLSFFPPVCKYEEGEIDRYRSLIEIK</sequence>
<dbReference type="EMBL" id="DXHU01000019">
    <property type="protein sequence ID" value="HIV99093.1"/>
    <property type="molecule type" value="Genomic_DNA"/>
</dbReference>
<evidence type="ECO:0000313" key="5">
    <source>
        <dbReference type="EMBL" id="HIV99093.1"/>
    </source>
</evidence>
<proteinExistence type="predicted"/>
<dbReference type="PANTHER" id="PTHR47670:SF1">
    <property type="entry name" value="ADENYLYLSULFATASE HINT3"/>
    <property type="match status" value="1"/>
</dbReference>
<organism evidence="5 6">
    <name type="scientific">Candidatus Ornithospirochaeta avicola</name>
    <dbReference type="NCBI Taxonomy" id="2840896"/>
    <lineage>
        <taxon>Bacteria</taxon>
        <taxon>Pseudomonadati</taxon>
        <taxon>Spirochaetota</taxon>
        <taxon>Spirochaetia</taxon>
        <taxon>Spirochaetales</taxon>
        <taxon>Spirochaetaceae</taxon>
        <taxon>Spirochaetaceae incertae sedis</taxon>
        <taxon>Candidatus Ornithospirochaeta</taxon>
    </lineage>
</organism>
<feature type="active site" description="Tele-AMP-histidine intermediate" evidence="1">
    <location>
        <position position="98"/>
    </location>
</feature>
<evidence type="ECO:0000259" key="4">
    <source>
        <dbReference type="PROSITE" id="PS51084"/>
    </source>
</evidence>
<dbReference type="GO" id="GO:0006790">
    <property type="term" value="P:sulfur compound metabolic process"/>
    <property type="evidence" value="ECO:0007669"/>
    <property type="project" value="TreeGrafter"/>
</dbReference>
<dbReference type="Proteomes" id="UP000823936">
    <property type="component" value="Unassembled WGS sequence"/>
</dbReference>
<protein>
    <submittedName>
        <fullName evidence="5">HIT family protein</fullName>
    </submittedName>
</protein>
<accession>A0A9D1PT79</accession>